<dbReference type="CDD" id="cd06558">
    <property type="entry name" value="crotonase-like"/>
    <property type="match status" value="1"/>
</dbReference>
<reference evidence="2 3" key="1">
    <citation type="submission" date="2017-05" db="EMBL/GenBank/DDBJ databases">
        <title>High clonality and local adaptation shapes Vibrionaceae linages within an endangered oasis.</title>
        <authorList>
            <person name="Vazquez-Rosas-Landa M."/>
        </authorList>
    </citation>
    <scope>NUCLEOTIDE SEQUENCE [LARGE SCALE GENOMIC DNA]</scope>
    <source>
        <strain evidence="2 3">P46_P4S1P180</strain>
    </source>
</reference>
<dbReference type="GO" id="GO:0008300">
    <property type="term" value="P:isoprenoid catabolic process"/>
    <property type="evidence" value="ECO:0007669"/>
    <property type="project" value="TreeGrafter"/>
</dbReference>
<dbReference type="AlphaFoldDB" id="A0A7X4WAE6"/>
<dbReference type="InterPro" id="IPR014748">
    <property type="entry name" value="Enoyl-CoA_hydra_C"/>
</dbReference>
<sequence length="309" mass="33459">MTSNITPVFQYSDTAEILHATASDPVLCTISRQGVATLTLNRPDKANAFDDQLIAAIRHYLQQLASHSEVSVLVLRATGKHFSAGADLRWMKAMARKKRHDNLNDAQALAFLMNELDTFPHPTIALVQGSAFGGALGLICCCDIALGSQDAHFSLSEVKLGLIPATIGPYVCRTIGQRQARRLMLTAETINADTAHQLGILHELSRNVSANDSGASTDNSTGSGTLENLLQLTLDRLLANSPAAMTQVKTLCKLCEQRPIDAALIRQTSEMIADIRVSPQGQEGLNAFFDKRRPAWVTDNTSGQGEHNE</sequence>
<dbReference type="Proteomes" id="UP000465712">
    <property type="component" value="Unassembled WGS sequence"/>
</dbReference>
<dbReference type="PANTHER" id="PTHR42964:SF1">
    <property type="entry name" value="POLYKETIDE BIOSYNTHESIS ENOYL-COA HYDRATASE PKSH-RELATED"/>
    <property type="match status" value="1"/>
</dbReference>
<dbReference type="PANTHER" id="PTHR42964">
    <property type="entry name" value="ENOYL-COA HYDRATASE"/>
    <property type="match status" value="1"/>
</dbReference>
<organism evidence="2 3">
    <name type="scientific">Photobacterium halotolerans</name>
    <dbReference type="NCBI Taxonomy" id="265726"/>
    <lineage>
        <taxon>Bacteria</taxon>
        <taxon>Pseudomonadati</taxon>
        <taxon>Pseudomonadota</taxon>
        <taxon>Gammaproteobacteria</taxon>
        <taxon>Vibrionales</taxon>
        <taxon>Vibrionaceae</taxon>
        <taxon>Photobacterium</taxon>
    </lineage>
</organism>
<dbReference type="Gene3D" id="1.10.12.10">
    <property type="entry name" value="Lyase 2-enoyl-coa Hydratase, Chain A, domain 2"/>
    <property type="match status" value="1"/>
</dbReference>
<name>A0A7X4WAE6_9GAMM</name>
<proteinExistence type="inferred from homology"/>
<dbReference type="InterPro" id="IPR029045">
    <property type="entry name" value="ClpP/crotonase-like_dom_sf"/>
</dbReference>
<dbReference type="SUPFAM" id="SSF52096">
    <property type="entry name" value="ClpP/crotonase"/>
    <property type="match status" value="1"/>
</dbReference>
<dbReference type="InterPro" id="IPR001753">
    <property type="entry name" value="Enoyl-CoA_hydra/iso"/>
</dbReference>
<dbReference type="RefSeq" id="WP_161444070.1">
    <property type="nucleotide sequence ID" value="NZ_WXWW01000121.1"/>
</dbReference>
<evidence type="ECO:0000313" key="3">
    <source>
        <dbReference type="Proteomes" id="UP000465712"/>
    </source>
</evidence>
<dbReference type="GO" id="GO:0003824">
    <property type="term" value="F:catalytic activity"/>
    <property type="evidence" value="ECO:0007669"/>
    <property type="project" value="UniProtKB-ARBA"/>
</dbReference>
<gene>
    <name evidence="2" type="ORF">CAG72_07980</name>
</gene>
<comment type="similarity">
    <text evidence="1">Belongs to the enoyl-CoA hydratase/isomerase family.</text>
</comment>
<dbReference type="Pfam" id="PF00378">
    <property type="entry name" value="ECH_1"/>
    <property type="match status" value="1"/>
</dbReference>
<accession>A0A7X4WAE6</accession>
<comment type="caution">
    <text evidence="2">The sequence shown here is derived from an EMBL/GenBank/DDBJ whole genome shotgun (WGS) entry which is preliminary data.</text>
</comment>
<evidence type="ECO:0000313" key="2">
    <source>
        <dbReference type="EMBL" id="NAW65154.1"/>
    </source>
</evidence>
<dbReference type="InterPro" id="IPR051683">
    <property type="entry name" value="Enoyl-CoA_Hydratase/Isomerase"/>
</dbReference>
<dbReference type="Gene3D" id="3.90.226.10">
    <property type="entry name" value="2-enoyl-CoA Hydratase, Chain A, domain 1"/>
    <property type="match status" value="1"/>
</dbReference>
<protein>
    <submittedName>
        <fullName evidence="2">Gamma-carboxygeranoyl-CoA hydratase</fullName>
    </submittedName>
</protein>
<evidence type="ECO:0000256" key="1">
    <source>
        <dbReference type="ARBA" id="ARBA00005254"/>
    </source>
</evidence>
<dbReference type="EMBL" id="WXWW01000121">
    <property type="protein sequence ID" value="NAW65154.1"/>
    <property type="molecule type" value="Genomic_DNA"/>
</dbReference>